<sequence>MATRQHPTAYGPLAAARLRASPKDTSAELVRLLNTPFGQNPGLSELLPALKAKDSPANLLQRDVKLKELIGTAKLAAAEQTLAAADP</sequence>
<keyword evidence="2" id="KW-1185">Reference proteome</keyword>
<proteinExistence type="predicted"/>
<protein>
    <submittedName>
        <fullName evidence="1">Uncharacterized protein</fullName>
    </submittedName>
</protein>
<reference evidence="1 2" key="1">
    <citation type="journal article" date="2024" name="Nat. Commun.">
        <title>Phylogenomics reveals the evolutionary origins of lichenization in chlorophyte algae.</title>
        <authorList>
            <person name="Puginier C."/>
            <person name="Libourel C."/>
            <person name="Otte J."/>
            <person name="Skaloud P."/>
            <person name="Haon M."/>
            <person name="Grisel S."/>
            <person name="Petersen M."/>
            <person name="Berrin J.G."/>
            <person name="Delaux P.M."/>
            <person name="Dal Grande F."/>
            <person name="Keller J."/>
        </authorList>
    </citation>
    <scope>NUCLEOTIDE SEQUENCE [LARGE SCALE GENOMIC DNA]</scope>
    <source>
        <strain evidence="1 2">SAG 2036</strain>
    </source>
</reference>
<dbReference type="AlphaFoldDB" id="A0AAW1NQH4"/>
<evidence type="ECO:0000313" key="1">
    <source>
        <dbReference type="EMBL" id="KAK9790365.1"/>
    </source>
</evidence>
<name>A0AAW1NQH4_9CHLO</name>
<evidence type="ECO:0000313" key="2">
    <source>
        <dbReference type="Proteomes" id="UP001465755"/>
    </source>
</evidence>
<comment type="caution">
    <text evidence="1">The sequence shown here is derived from an EMBL/GenBank/DDBJ whole genome shotgun (WGS) entry which is preliminary data.</text>
</comment>
<gene>
    <name evidence="1" type="ORF">WJX73_009638</name>
</gene>
<dbReference type="EMBL" id="JALJOQ010000193">
    <property type="protein sequence ID" value="KAK9790365.1"/>
    <property type="molecule type" value="Genomic_DNA"/>
</dbReference>
<organism evidence="1 2">
    <name type="scientific">Symbiochloris irregularis</name>
    <dbReference type="NCBI Taxonomy" id="706552"/>
    <lineage>
        <taxon>Eukaryota</taxon>
        <taxon>Viridiplantae</taxon>
        <taxon>Chlorophyta</taxon>
        <taxon>core chlorophytes</taxon>
        <taxon>Trebouxiophyceae</taxon>
        <taxon>Trebouxiales</taxon>
        <taxon>Trebouxiaceae</taxon>
        <taxon>Symbiochloris</taxon>
    </lineage>
</organism>
<dbReference type="Proteomes" id="UP001465755">
    <property type="component" value="Unassembled WGS sequence"/>
</dbReference>
<accession>A0AAW1NQH4</accession>
<feature type="non-terminal residue" evidence="1">
    <location>
        <position position="87"/>
    </location>
</feature>